<dbReference type="Pfam" id="PF03861">
    <property type="entry name" value="ANTAR"/>
    <property type="match status" value="1"/>
</dbReference>
<keyword evidence="7" id="KW-1185">Reference proteome</keyword>
<accession>A0AAE3AHW8</accession>
<proteinExistence type="predicted"/>
<evidence type="ECO:0000313" key="6">
    <source>
        <dbReference type="EMBL" id="MCC2135536.1"/>
    </source>
</evidence>
<dbReference type="RefSeq" id="WP_308448180.1">
    <property type="nucleotide sequence ID" value="NZ_JAJEQC010000001.1"/>
</dbReference>
<dbReference type="AlphaFoldDB" id="A0AAE3AHW8"/>
<evidence type="ECO:0000256" key="1">
    <source>
        <dbReference type="ARBA" id="ARBA00018672"/>
    </source>
</evidence>
<dbReference type="GO" id="GO:0003723">
    <property type="term" value="F:RNA binding"/>
    <property type="evidence" value="ECO:0007669"/>
    <property type="project" value="InterPro"/>
</dbReference>
<protein>
    <recommendedName>
        <fullName evidence="1">Stage 0 sporulation protein A homolog</fullName>
    </recommendedName>
</protein>
<feature type="domain" description="ANTAR" evidence="5">
    <location>
        <begin position="128"/>
        <end position="189"/>
    </location>
</feature>
<gene>
    <name evidence="6" type="ORF">LKD31_00685</name>
</gene>
<dbReference type="Gene3D" id="1.10.10.10">
    <property type="entry name" value="Winged helix-like DNA-binding domain superfamily/Winged helix DNA-binding domain"/>
    <property type="match status" value="1"/>
</dbReference>
<evidence type="ECO:0000259" key="4">
    <source>
        <dbReference type="PROSITE" id="PS50110"/>
    </source>
</evidence>
<evidence type="ECO:0000256" key="2">
    <source>
        <dbReference type="ARBA" id="ARBA00024867"/>
    </source>
</evidence>
<dbReference type="InterPro" id="IPR001789">
    <property type="entry name" value="Sig_transdc_resp-reg_receiver"/>
</dbReference>
<dbReference type="GO" id="GO:0000160">
    <property type="term" value="P:phosphorelay signal transduction system"/>
    <property type="evidence" value="ECO:0007669"/>
    <property type="project" value="InterPro"/>
</dbReference>
<comment type="function">
    <text evidence="2">May play the central regulatory role in sporulation. It may be an element of the effector pathway responsible for the activation of sporulation genes in response to nutritional stress. Spo0A may act in concert with spo0H (a sigma factor) to control the expression of some genes that are critical to the sporulation process.</text>
</comment>
<dbReference type="PROSITE" id="PS50110">
    <property type="entry name" value="RESPONSE_REGULATORY"/>
    <property type="match status" value="1"/>
</dbReference>
<evidence type="ECO:0000256" key="3">
    <source>
        <dbReference type="PROSITE-ProRule" id="PRU00169"/>
    </source>
</evidence>
<dbReference type="EMBL" id="JAJEQC010000001">
    <property type="protein sequence ID" value="MCC2135536.1"/>
    <property type="molecule type" value="Genomic_DNA"/>
</dbReference>
<organism evidence="6 7">
    <name type="scientific">Hominenteromicrobium mulieris</name>
    <dbReference type="NCBI Taxonomy" id="2885357"/>
    <lineage>
        <taxon>Bacteria</taxon>
        <taxon>Bacillati</taxon>
        <taxon>Bacillota</taxon>
        <taxon>Clostridia</taxon>
        <taxon>Eubacteriales</taxon>
        <taxon>Oscillospiraceae</taxon>
        <taxon>Hominenteromicrobium</taxon>
    </lineage>
</organism>
<dbReference type="InterPro" id="IPR011006">
    <property type="entry name" value="CheY-like_superfamily"/>
</dbReference>
<dbReference type="Gene3D" id="3.40.50.2300">
    <property type="match status" value="1"/>
</dbReference>
<dbReference type="PROSITE" id="PS50921">
    <property type="entry name" value="ANTAR"/>
    <property type="match status" value="1"/>
</dbReference>
<reference evidence="6" key="1">
    <citation type="submission" date="2021-10" db="EMBL/GenBank/DDBJ databases">
        <title>Anaerobic single-cell dispensing facilitates the cultivation of human gut bacteria.</title>
        <authorList>
            <person name="Afrizal A."/>
        </authorList>
    </citation>
    <scope>NUCLEOTIDE SEQUENCE</scope>
    <source>
        <strain evidence="6">CLA-AA-H250</strain>
    </source>
</reference>
<evidence type="ECO:0000259" key="5">
    <source>
        <dbReference type="PROSITE" id="PS50921"/>
    </source>
</evidence>
<sequence length="193" mass="22241">MNAIIQHSVLIVSGTQKGAAYITELLSPREFAPMTTALSGGDARRLLLRRSYDLVVINTPLPDEFGHELAEYITEKFVSGVMVIAKAELFDQVNDKMEPFGILTVQKPLSRPLFYQALHLLIATQNRWQHFDRENQKLRTKMEEVRIVARAKCILVEYLRMSEQQAHRYIEKQAMDMRTSKKDVAENILKTYT</sequence>
<dbReference type="SUPFAM" id="SSF52172">
    <property type="entry name" value="CheY-like"/>
    <property type="match status" value="1"/>
</dbReference>
<dbReference type="Proteomes" id="UP001199424">
    <property type="component" value="Unassembled WGS sequence"/>
</dbReference>
<evidence type="ECO:0000313" key="7">
    <source>
        <dbReference type="Proteomes" id="UP001199424"/>
    </source>
</evidence>
<feature type="domain" description="Response regulatory" evidence="4">
    <location>
        <begin position="8"/>
        <end position="122"/>
    </location>
</feature>
<dbReference type="InterPro" id="IPR005561">
    <property type="entry name" value="ANTAR"/>
</dbReference>
<dbReference type="InterPro" id="IPR036388">
    <property type="entry name" value="WH-like_DNA-bd_sf"/>
</dbReference>
<name>A0AAE3AHW8_9FIRM</name>
<comment type="caution">
    <text evidence="6">The sequence shown here is derived from an EMBL/GenBank/DDBJ whole genome shotgun (WGS) entry which is preliminary data.</text>
</comment>
<dbReference type="SMART" id="SM01012">
    <property type="entry name" value="ANTAR"/>
    <property type="match status" value="1"/>
</dbReference>
<comment type="caution">
    <text evidence="3">Lacks conserved residue(s) required for the propagation of feature annotation.</text>
</comment>